<protein>
    <submittedName>
        <fullName evidence="2">Rhodanese-like domain-containing protein</fullName>
    </submittedName>
</protein>
<dbReference type="CDD" id="cd00158">
    <property type="entry name" value="RHOD"/>
    <property type="match status" value="1"/>
</dbReference>
<dbReference type="Gene3D" id="3.40.250.10">
    <property type="entry name" value="Rhodanese-like domain"/>
    <property type="match status" value="1"/>
</dbReference>
<dbReference type="Pfam" id="PF00581">
    <property type="entry name" value="Rhodanese"/>
    <property type="match status" value="1"/>
</dbReference>
<dbReference type="EMBL" id="BEXT01000001">
    <property type="protein sequence ID" value="GBC62394.1"/>
    <property type="molecule type" value="Genomic_DNA"/>
</dbReference>
<sequence length="181" mass="20353">MKYDLRLSLAAILVLLLFAPVSGGETLSDAQKKEIVYAMYTDYKKDFPTVKEISPAEAMALLRANQVIFVDTRKSEEMAISMLPGAVSEEEFVQHPGQYAGLTPVAYCTISYRSGKFAEAMGKKGRTIYNLRGGLLAWVLEGGKVYDKKGESRHIHVYGKKWNYPAQGYEAVMFGLFDRWF</sequence>
<comment type="caution">
    <text evidence="2">The sequence shown here is derived from an EMBL/GenBank/DDBJ whole genome shotgun (WGS) entry which is preliminary data.</text>
</comment>
<dbReference type="InterPro" id="IPR036873">
    <property type="entry name" value="Rhodanese-like_dom_sf"/>
</dbReference>
<dbReference type="InterPro" id="IPR001763">
    <property type="entry name" value="Rhodanese-like_dom"/>
</dbReference>
<keyword evidence="3" id="KW-1185">Reference proteome</keyword>
<gene>
    <name evidence="2" type="ORF">DENIS_3366</name>
</gene>
<evidence type="ECO:0000313" key="3">
    <source>
        <dbReference type="Proteomes" id="UP000288096"/>
    </source>
</evidence>
<organism evidence="2 3">
    <name type="scientific">Desulfonema ishimotonii</name>
    <dbReference type="NCBI Taxonomy" id="45657"/>
    <lineage>
        <taxon>Bacteria</taxon>
        <taxon>Pseudomonadati</taxon>
        <taxon>Thermodesulfobacteriota</taxon>
        <taxon>Desulfobacteria</taxon>
        <taxon>Desulfobacterales</taxon>
        <taxon>Desulfococcaceae</taxon>
        <taxon>Desulfonema</taxon>
    </lineage>
</organism>
<name>A0A401FZJ8_9BACT</name>
<evidence type="ECO:0000259" key="1">
    <source>
        <dbReference type="PROSITE" id="PS50206"/>
    </source>
</evidence>
<reference evidence="3" key="2">
    <citation type="submission" date="2019-01" db="EMBL/GenBank/DDBJ databases">
        <title>Genome sequence of Desulfonema ishimotonii strain Tokyo 01.</title>
        <authorList>
            <person name="Fukui M."/>
        </authorList>
    </citation>
    <scope>NUCLEOTIDE SEQUENCE [LARGE SCALE GENOMIC DNA]</scope>
    <source>
        <strain evidence="3">Tokyo 01</strain>
    </source>
</reference>
<dbReference type="SMART" id="SM00450">
    <property type="entry name" value="RHOD"/>
    <property type="match status" value="1"/>
</dbReference>
<dbReference type="SUPFAM" id="SSF52821">
    <property type="entry name" value="Rhodanese/Cell cycle control phosphatase"/>
    <property type="match status" value="1"/>
</dbReference>
<dbReference type="PROSITE" id="PS50206">
    <property type="entry name" value="RHODANESE_3"/>
    <property type="match status" value="1"/>
</dbReference>
<reference evidence="3" key="1">
    <citation type="submission" date="2017-11" db="EMBL/GenBank/DDBJ databases">
        <authorList>
            <person name="Watanabe M."/>
            <person name="Kojima H."/>
        </authorList>
    </citation>
    <scope>NUCLEOTIDE SEQUENCE [LARGE SCALE GENOMIC DNA]</scope>
    <source>
        <strain evidence="3">Tokyo 01</strain>
    </source>
</reference>
<dbReference type="AlphaFoldDB" id="A0A401FZJ8"/>
<dbReference type="Proteomes" id="UP000288096">
    <property type="component" value="Unassembled WGS sequence"/>
</dbReference>
<feature type="domain" description="Rhodanese" evidence="1">
    <location>
        <begin position="63"/>
        <end position="147"/>
    </location>
</feature>
<proteinExistence type="predicted"/>
<accession>A0A401FZJ8</accession>
<evidence type="ECO:0000313" key="2">
    <source>
        <dbReference type="EMBL" id="GBC62394.1"/>
    </source>
</evidence>